<gene>
    <name evidence="1" type="ORF">KCG34_09265</name>
</gene>
<sequence>MEIEFIQPWRELSAGTEATSLQRRLEFEVTPLHALWEKGIRVVGRNDANDDIVVAMSGGGFAIVHLVWGESPGDALWPASRRFSSADEISQAMREWSREAGYLNEEWKLD</sequence>
<evidence type="ECO:0000313" key="1">
    <source>
        <dbReference type="EMBL" id="QUD90027.1"/>
    </source>
</evidence>
<dbReference type="Proteomes" id="UP000676409">
    <property type="component" value="Chromosome"/>
</dbReference>
<name>A0A975G3V5_9CAUL</name>
<proteinExistence type="predicted"/>
<keyword evidence="2" id="KW-1185">Reference proteome</keyword>
<organism evidence="1 2">
    <name type="scientific">Phenylobacterium montanum</name>
    <dbReference type="NCBI Taxonomy" id="2823693"/>
    <lineage>
        <taxon>Bacteria</taxon>
        <taxon>Pseudomonadati</taxon>
        <taxon>Pseudomonadota</taxon>
        <taxon>Alphaproteobacteria</taxon>
        <taxon>Caulobacterales</taxon>
        <taxon>Caulobacteraceae</taxon>
        <taxon>Phenylobacterium</taxon>
    </lineage>
</organism>
<protein>
    <submittedName>
        <fullName evidence="1">Uncharacterized protein</fullName>
    </submittedName>
</protein>
<dbReference type="KEGG" id="caul:KCG34_09265"/>
<dbReference type="EMBL" id="CP073078">
    <property type="protein sequence ID" value="QUD90027.1"/>
    <property type="molecule type" value="Genomic_DNA"/>
</dbReference>
<dbReference type="RefSeq" id="WP_211940078.1">
    <property type="nucleotide sequence ID" value="NZ_CP073078.1"/>
</dbReference>
<reference evidence="1" key="1">
    <citation type="submission" date="2021-04" db="EMBL/GenBank/DDBJ databases">
        <title>The complete genome sequence of Caulobacter sp. S6.</title>
        <authorList>
            <person name="Tang Y."/>
            <person name="Ouyang W."/>
            <person name="Liu Q."/>
            <person name="Huang B."/>
            <person name="Guo Z."/>
            <person name="Lei P."/>
        </authorList>
    </citation>
    <scope>NUCLEOTIDE SEQUENCE</scope>
    <source>
        <strain evidence="1">S6</strain>
    </source>
</reference>
<dbReference type="AlphaFoldDB" id="A0A975G3V5"/>
<accession>A0A975G3V5</accession>
<evidence type="ECO:0000313" key="2">
    <source>
        <dbReference type="Proteomes" id="UP000676409"/>
    </source>
</evidence>